<dbReference type="CDD" id="cd08645">
    <property type="entry name" value="FMT_core_GART"/>
    <property type="match status" value="1"/>
</dbReference>
<dbReference type="SUPFAM" id="SSF53328">
    <property type="entry name" value="Formyltransferase"/>
    <property type="match status" value="1"/>
</dbReference>
<dbReference type="PANTHER" id="PTHR43369">
    <property type="entry name" value="PHOSPHORIBOSYLGLYCINAMIDE FORMYLTRANSFERASE"/>
    <property type="match status" value="1"/>
</dbReference>
<protein>
    <recommendedName>
        <fullName evidence="6">Phosphoribosylglycinamide formyltransferase</fullName>
        <ecNumber evidence="6">2.1.2.2</ecNumber>
    </recommendedName>
    <alternativeName>
        <fullName evidence="6">5'-phosphoribosylglycinamide transformylase</fullName>
    </alternativeName>
    <alternativeName>
        <fullName evidence="6">GAR transformylase</fullName>
        <shortName evidence="6">GART</shortName>
    </alternativeName>
</protein>
<dbReference type="GO" id="GO:0005829">
    <property type="term" value="C:cytosol"/>
    <property type="evidence" value="ECO:0007669"/>
    <property type="project" value="TreeGrafter"/>
</dbReference>
<feature type="binding site" evidence="6">
    <location>
        <begin position="27"/>
        <end position="29"/>
    </location>
    <ligand>
        <name>N(1)-(5-phospho-beta-D-ribosyl)glycinamide</name>
        <dbReference type="ChEBI" id="CHEBI:143788"/>
    </ligand>
</feature>
<sequence>MHGLFRSELSSVSKELPTIVVLASGNGSNFQVLAEKSISGELRANLKALIVDRPCGAVERAKKLGIEVEMLSKPWHEDLERVLDTLKPDLIVLAGFMKIIPERIVNKYFPRIVNIHPSLLPAFPGKDAIKQAFDYGVKVTGITIHFVDAGVDTGPIIFQKAIEIEEGWDLETLESKIHELEHESYWKVVSNLLYKAYKIEGRKVRSC</sequence>
<dbReference type="InterPro" id="IPR002376">
    <property type="entry name" value="Formyl_transf_N"/>
</dbReference>
<evidence type="ECO:0000256" key="5">
    <source>
        <dbReference type="ARBA" id="ARBA00047664"/>
    </source>
</evidence>
<comment type="pathway">
    <text evidence="1 6">Purine metabolism; IMP biosynthesis via de novo pathway; N(2)-formyl-N(1)-(5-phospho-D-ribosyl)glycinamide from N(1)-(5-phospho-D-ribosyl)glycinamide (10-formyl THF route): step 1/1.</text>
</comment>
<evidence type="ECO:0000256" key="4">
    <source>
        <dbReference type="ARBA" id="ARBA00038440"/>
    </source>
</evidence>
<evidence type="ECO:0000259" key="7">
    <source>
        <dbReference type="Pfam" id="PF00551"/>
    </source>
</evidence>
<evidence type="ECO:0000313" key="8">
    <source>
        <dbReference type="EMBL" id="AMW33805.1"/>
    </source>
</evidence>
<comment type="caution">
    <text evidence="6">Lacks conserved residue(s) required for the propagation of feature annotation.</text>
</comment>
<comment type="function">
    <text evidence="6">Catalyzes the transfer of a formyl group from 10-formyltetrahydrofolate to 5-phospho-ribosyl-glycinamide (GAR), producing 5-phospho-ribosyl-N-formylglycinamide (FGAR) and tetrahydrofolate.</text>
</comment>
<evidence type="ECO:0000313" key="9">
    <source>
        <dbReference type="Proteomes" id="UP000093740"/>
    </source>
</evidence>
<dbReference type="RefSeq" id="WP_033191668.1">
    <property type="nucleotide sequence ID" value="NZ_CP014334.2"/>
</dbReference>
<keyword evidence="2 6" id="KW-0808">Transferase</keyword>
<dbReference type="PANTHER" id="PTHR43369:SF2">
    <property type="entry name" value="PHOSPHORIBOSYLGLYCINAMIDE FORMYLTRANSFERASE"/>
    <property type="match status" value="1"/>
</dbReference>
<dbReference type="KEGG" id="fia:NA23_09825"/>
<evidence type="ECO:0000256" key="3">
    <source>
        <dbReference type="ARBA" id="ARBA00022755"/>
    </source>
</evidence>
<keyword evidence="9" id="KW-1185">Reference proteome</keyword>
<dbReference type="NCBIfam" id="TIGR00639">
    <property type="entry name" value="PurN"/>
    <property type="match status" value="1"/>
</dbReference>
<feature type="binding site" evidence="6">
    <location>
        <position position="114"/>
    </location>
    <ligand>
        <name>(6R)-10-formyltetrahydrofolate</name>
        <dbReference type="ChEBI" id="CHEBI:195366"/>
    </ligand>
</feature>
<dbReference type="InterPro" id="IPR001555">
    <property type="entry name" value="GART_AS"/>
</dbReference>
<evidence type="ECO:0000256" key="1">
    <source>
        <dbReference type="ARBA" id="ARBA00005054"/>
    </source>
</evidence>
<evidence type="ECO:0000256" key="6">
    <source>
        <dbReference type="HAMAP-Rule" id="MF_01930"/>
    </source>
</evidence>
<gene>
    <name evidence="6 8" type="primary">purN</name>
    <name evidence="8" type="ORF">NA23_09825</name>
</gene>
<comment type="similarity">
    <text evidence="4 6">Belongs to the GART family.</text>
</comment>
<name>A0AAI8GE00_FERIS</name>
<keyword evidence="3 6" id="KW-0658">Purine biosynthesis</keyword>
<dbReference type="EC" id="2.1.2.2" evidence="6"/>
<evidence type="ECO:0000256" key="2">
    <source>
        <dbReference type="ARBA" id="ARBA00022679"/>
    </source>
</evidence>
<feature type="binding site" evidence="6">
    <location>
        <begin position="97"/>
        <end position="100"/>
    </location>
    <ligand>
        <name>(6R)-10-formyltetrahydrofolate</name>
        <dbReference type="ChEBI" id="CHEBI:195366"/>
    </ligand>
</feature>
<feature type="site" description="Raises pKa of active site His" evidence="6">
    <location>
        <position position="152"/>
    </location>
</feature>
<dbReference type="Gene3D" id="3.40.50.170">
    <property type="entry name" value="Formyl transferase, N-terminal domain"/>
    <property type="match status" value="1"/>
</dbReference>
<dbReference type="GO" id="GO:0004644">
    <property type="term" value="F:phosphoribosylglycinamide formyltransferase activity"/>
    <property type="evidence" value="ECO:0007669"/>
    <property type="project" value="UniProtKB-UniRule"/>
</dbReference>
<feature type="domain" description="Formyl transferase N-terminal" evidence="7">
    <location>
        <begin position="19"/>
        <end position="189"/>
    </location>
</feature>
<dbReference type="PROSITE" id="PS00373">
    <property type="entry name" value="GART"/>
    <property type="match status" value="1"/>
</dbReference>
<reference evidence="8 9" key="1">
    <citation type="journal article" date="2015" name="Stand. Genomic Sci.">
        <title>Genome sequence of a native-feather degrading extremely thermophilic Eubacterium, Fervidobacterium islandicum AW-1.</title>
        <authorList>
            <person name="Lee Y.J."/>
            <person name="Jeong H."/>
            <person name="Park G.S."/>
            <person name="Kwak Y."/>
            <person name="Lee S.J."/>
            <person name="Lee S.J."/>
            <person name="Park M.K."/>
            <person name="Kim J.Y."/>
            <person name="Kang H.K."/>
            <person name="Shin J.H."/>
            <person name="Lee D.W."/>
        </authorList>
    </citation>
    <scope>NUCLEOTIDE SEQUENCE [LARGE SCALE GENOMIC DNA]</scope>
    <source>
        <strain evidence="8 9">AW-1</strain>
    </source>
</reference>
<dbReference type="EMBL" id="CP014334">
    <property type="protein sequence ID" value="AMW33805.1"/>
    <property type="molecule type" value="Genomic_DNA"/>
</dbReference>
<accession>A0AAI8GE00</accession>
<dbReference type="InterPro" id="IPR004607">
    <property type="entry name" value="GART"/>
</dbReference>
<dbReference type="HAMAP" id="MF_01930">
    <property type="entry name" value="PurN"/>
    <property type="match status" value="1"/>
</dbReference>
<comment type="catalytic activity">
    <reaction evidence="5 6">
        <text>N(1)-(5-phospho-beta-D-ribosyl)glycinamide + (6R)-10-formyltetrahydrofolate = N(2)-formyl-N(1)-(5-phospho-beta-D-ribosyl)glycinamide + (6S)-5,6,7,8-tetrahydrofolate + H(+)</text>
        <dbReference type="Rhea" id="RHEA:15053"/>
        <dbReference type="ChEBI" id="CHEBI:15378"/>
        <dbReference type="ChEBI" id="CHEBI:57453"/>
        <dbReference type="ChEBI" id="CHEBI:143788"/>
        <dbReference type="ChEBI" id="CHEBI:147286"/>
        <dbReference type="ChEBI" id="CHEBI:195366"/>
        <dbReference type="EC" id="2.1.2.2"/>
    </reaction>
</comment>
<feature type="active site" description="Proton donor" evidence="6">
    <location>
        <position position="116"/>
    </location>
</feature>
<organism evidence="8 9">
    <name type="scientific">Fervidobacterium islandicum</name>
    <dbReference type="NCBI Taxonomy" id="2423"/>
    <lineage>
        <taxon>Bacteria</taxon>
        <taxon>Thermotogati</taxon>
        <taxon>Thermotogota</taxon>
        <taxon>Thermotogae</taxon>
        <taxon>Thermotogales</taxon>
        <taxon>Fervidobacteriaceae</taxon>
        <taxon>Fervidobacterium</taxon>
    </lineage>
</organism>
<dbReference type="GO" id="GO:0006189">
    <property type="term" value="P:'de novo' IMP biosynthetic process"/>
    <property type="evidence" value="ECO:0007669"/>
    <property type="project" value="UniProtKB-UniRule"/>
</dbReference>
<dbReference type="InterPro" id="IPR036477">
    <property type="entry name" value="Formyl_transf_N_sf"/>
</dbReference>
<dbReference type="Proteomes" id="UP000093740">
    <property type="component" value="Chromosome"/>
</dbReference>
<proteinExistence type="inferred from homology"/>
<dbReference type="Pfam" id="PF00551">
    <property type="entry name" value="Formyl_trans_N"/>
    <property type="match status" value="1"/>
</dbReference>
<dbReference type="AlphaFoldDB" id="A0AAI8GE00"/>